<organism evidence="3">
    <name type="scientific">marine sediment metagenome</name>
    <dbReference type="NCBI Taxonomy" id="412755"/>
    <lineage>
        <taxon>unclassified sequences</taxon>
        <taxon>metagenomes</taxon>
        <taxon>ecological metagenomes</taxon>
    </lineage>
</organism>
<accession>A0A0F9KP12</accession>
<dbReference type="EMBL" id="LAZR01014542">
    <property type="protein sequence ID" value="KKM17020.1"/>
    <property type="molecule type" value="Genomic_DNA"/>
</dbReference>
<dbReference type="AlphaFoldDB" id="A0A0F9KP12"/>
<gene>
    <name evidence="3" type="ORF">LCGC14_1679960</name>
</gene>
<dbReference type="InterPro" id="IPR007055">
    <property type="entry name" value="BON_dom"/>
</dbReference>
<proteinExistence type="predicted"/>
<feature type="compositionally biased region" description="Pro residues" evidence="1">
    <location>
        <begin position="298"/>
        <end position="314"/>
    </location>
</feature>
<comment type="caution">
    <text evidence="3">The sequence shown here is derived from an EMBL/GenBank/DDBJ whole genome shotgun (WGS) entry which is preliminary data.</text>
</comment>
<dbReference type="PANTHER" id="PTHR34606:SF15">
    <property type="entry name" value="BON DOMAIN-CONTAINING PROTEIN"/>
    <property type="match status" value="1"/>
</dbReference>
<evidence type="ECO:0000313" key="3">
    <source>
        <dbReference type="EMBL" id="KKM17020.1"/>
    </source>
</evidence>
<dbReference type="PROSITE" id="PS50914">
    <property type="entry name" value="BON"/>
    <property type="match status" value="2"/>
</dbReference>
<protein>
    <recommendedName>
        <fullName evidence="2">BON domain-containing protein</fullName>
    </recommendedName>
</protein>
<sequence length="314" mass="33684">MQSTRSALRLGGPVRFRDRWQGRLASFEVDDDWLVLNLVISRGIFRPSEVKLPFSIAADWDDDALSLDCTSYEAFRREIPPLAVPPKPLSAKTPLSVADVRLAGALVERTSRRASHLMLSRGLFASDQRVVPVQDIALEGGIIRLAAQADALPGYRRDSDLLQAVRDTLAAHPYLTADDRHSLSVEVVDGTAYLSGNVRTPQAEGHVYEAASSVTGVAAVRGAVINDRQLEIDIGQALDAAGLFRHARVYIRAALGEVTLGGFLTSTAPITNILRVAEAVPGVRSLDNHMEVAESPPQRAPAAPPQPPAGGPGL</sequence>
<feature type="domain" description="BON" evidence="2">
    <location>
        <begin position="157"/>
        <end position="229"/>
    </location>
</feature>
<dbReference type="PANTHER" id="PTHR34606">
    <property type="entry name" value="BON DOMAIN-CONTAINING PROTEIN"/>
    <property type="match status" value="1"/>
</dbReference>
<dbReference type="Pfam" id="PF04972">
    <property type="entry name" value="BON"/>
    <property type="match status" value="2"/>
</dbReference>
<dbReference type="InterPro" id="IPR051686">
    <property type="entry name" value="Lipoprotein_DolP"/>
</dbReference>
<feature type="region of interest" description="Disordered" evidence="1">
    <location>
        <begin position="290"/>
        <end position="314"/>
    </location>
</feature>
<reference evidence="3" key="1">
    <citation type="journal article" date="2015" name="Nature">
        <title>Complex archaea that bridge the gap between prokaryotes and eukaryotes.</title>
        <authorList>
            <person name="Spang A."/>
            <person name="Saw J.H."/>
            <person name="Jorgensen S.L."/>
            <person name="Zaremba-Niedzwiedzka K."/>
            <person name="Martijn J."/>
            <person name="Lind A.E."/>
            <person name="van Eijk R."/>
            <person name="Schleper C."/>
            <person name="Guy L."/>
            <person name="Ettema T.J."/>
        </authorList>
    </citation>
    <scope>NUCLEOTIDE SEQUENCE</scope>
</reference>
<feature type="domain" description="BON" evidence="2">
    <location>
        <begin position="226"/>
        <end position="294"/>
    </location>
</feature>
<evidence type="ECO:0000256" key="1">
    <source>
        <dbReference type="SAM" id="MobiDB-lite"/>
    </source>
</evidence>
<name>A0A0F9KP12_9ZZZZ</name>
<evidence type="ECO:0000259" key="2">
    <source>
        <dbReference type="PROSITE" id="PS50914"/>
    </source>
</evidence>